<keyword evidence="1" id="KW-0732">Signal</keyword>
<dbReference type="RefSeq" id="WP_204040198.1">
    <property type="nucleotide sequence ID" value="NZ_BOOA01000010.1"/>
</dbReference>
<evidence type="ECO:0000256" key="1">
    <source>
        <dbReference type="SAM" id="SignalP"/>
    </source>
</evidence>
<keyword evidence="3" id="KW-1185">Reference proteome</keyword>
<feature type="chain" id="PRO_5039029978" evidence="1">
    <location>
        <begin position="29"/>
        <end position="164"/>
    </location>
</feature>
<name>A0A919Q731_9ACTN</name>
<reference evidence="2" key="1">
    <citation type="submission" date="2021-01" db="EMBL/GenBank/DDBJ databases">
        <title>Whole genome shotgun sequence of Acrocarpospora phusangensis NBRC 108782.</title>
        <authorList>
            <person name="Komaki H."/>
            <person name="Tamura T."/>
        </authorList>
    </citation>
    <scope>NUCLEOTIDE SEQUENCE</scope>
    <source>
        <strain evidence="2">NBRC 108782</strain>
    </source>
</reference>
<gene>
    <name evidence="2" type="ORF">Aph01nite_16910</name>
</gene>
<comment type="caution">
    <text evidence="2">The sequence shown here is derived from an EMBL/GenBank/DDBJ whole genome shotgun (WGS) entry which is preliminary data.</text>
</comment>
<evidence type="ECO:0000313" key="3">
    <source>
        <dbReference type="Proteomes" id="UP000640052"/>
    </source>
</evidence>
<proteinExistence type="predicted"/>
<dbReference type="Proteomes" id="UP000640052">
    <property type="component" value="Unassembled WGS sequence"/>
</dbReference>
<dbReference type="EMBL" id="BOOA01000010">
    <property type="protein sequence ID" value="GIH23381.1"/>
    <property type="molecule type" value="Genomic_DNA"/>
</dbReference>
<organism evidence="2 3">
    <name type="scientific">Acrocarpospora phusangensis</name>
    <dbReference type="NCBI Taxonomy" id="1070424"/>
    <lineage>
        <taxon>Bacteria</taxon>
        <taxon>Bacillati</taxon>
        <taxon>Actinomycetota</taxon>
        <taxon>Actinomycetes</taxon>
        <taxon>Streptosporangiales</taxon>
        <taxon>Streptosporangiaceae</taxon>
        <taxon>Acrocarpospora</taxon>
    </lineage>
</organism>
<feature type="signal peptide" evidence="1">
    <location>
        <begin position="1"/>
        <end position="28"/>
    </location>
</feature>
<dbReference type="AlphaFoldDB" id="A0A919Q731"/>
<protein>
    <submittedName>
        <fullName evidence="2">Uncharacterized protein</fullName>
    </submittedName>
</protein>
<sequence>MYVPRIITGVLAGVALAASGAVSTPAVALAPASPVYAKQEPSFLLDVEMGPAWSAGRRAKTSGHLVFSREKEGSPLVLRFSGKLWDRDPGRRCAYFQSKVKFSGVWQSTKSSRKCGGTSPKKIAFQLDSGSRTLEAFTIRACQIGKKATRPTKCGPWSDEFSGT</sequence>
<accession>A0A919Q731</accession>
<evidence type="ECO:0000313" key="2">
    <source>
        <dbReference type="EMBL" id="GIH23381.1"/>
    </source>
</evidence>